<keyword evidence="6 7" id="KW-0472">Membrane</keyword>
<name>A0A1Y3CFK5_9GAMM</name>
<organism evidence="8 9">
    <name type="scientific">Acinetobacter silvestris</name>
    <dbReference type="NCBI Taxonomy" id="1977882"/>
    <lineage>
        <taxon>Bacteria</taxon>
        <taxon>Pseudomonadati</taxon>
        <taxon>Pseudomonadota</taxon>
        <taxon>Gammaproteobacteria</taxon>
        <taxon>Moraxellales</taxon>
        <taxon>Moraxellaceae</taxon>
        <taxon>Acinetobacter</taxon>
    </lineage>
</organism>
<protein>
    <recommendedName>
        <fullName evidence="7">Phosphatidylglycerol--prolipoprotein diacylglyceryl transferase</fullName>
        <ecNumber evidence="7">2.5.1.145</ecNumber>
    </recommendedName>
</protein>
<dbReference type="OrthoDB" id="871140at2"/>
<feature type="transmembrane region" description="Helical" evidence="7">
    <location>
        <begin position="202"/>
        <end position="222"/>
    </location>
</feature>
<dbReference type="GO" id="GO:0005886">
    <property type="term" value="C:plasma membrane"/>
    <property type="evidence" value="ECO:0007669"/>
    <property type="project" value="UniProtKB-SubCell"/>
</dbReference>
<comment type="caution">
    <text evidence="8">The sequence shown here is derived from an EMBL/GenBank/DDBJ whole genome shotgun (WGS) entry which is preliminary data.</text>
</comment>
<keyword evidence="4 7" id="KW-0812">Transmembrane</keyword>
<dbReference type="InterPro" id="IPR001640">
    <property type="entry name" value="Lgt"/>
</dbReference>
<dbReference type="PANTHER" id="PTHR30589">
    <property type="entry name" value="PROLIPOPROTEIN DIACYLGLYCERYL TRANSFERASE"/>
    <property type="match status" value="1"/>
</dbReference>
<comment type="catalytic activity">
    <reaction evidence="7">
        <text>L-cysteinyl-[prolipoprotein] + a 1,2-diacyl-sn-glycero-3-phospho-(1'-sn-glycerol) = an S-1,2-diacyl-sn-glyceryl-L-cysteinyl-[prolipoprotein] + sn-glycerol 1-phosphate + H(+)</text>
        <dbReference type="Rhea" id="RHEA:56712"/>
        <dbReference type="Rhea" id="RHEA-COMP:14679"/>
        <dbReference type="Rhea" id="RHEA-COMP:14680"/>
        <dbReference type="ChEBI" id="CHEBI:15378"/>
        <dbReference type="ChEBI" id="CHEBI:29950"/>
        <dbReference type="ChEBI" id="CHEBI:57685"/>
        <dbReference type="ChEBI" id="CHEBI:64716"/>
        <dbReference type="ChEBI" id="CHEBI:140658"/>
        <dbReference type="EC" id="2.5.1.145"/>
    </reaction>
</comment>
<evidence type="ECO:0000313" key="8">
    <source>
        <dbReference type="EMBL" id="OTG64701.1"/>
    </source>
</evidence>
<comment type="similarity">
    <text evidence="1 7">Belongs to the Lgt family.</text>
</comment>
<feature type="transmembrane region" description="Helical" evidence="7">
    <location>
        <begin position="51"/>
        <end position="74"/>
    </location>
</feature>
<dbReference type="Pfam" id="PF01790">
    <property type="entry name" value="LGT"/>
    <property type="match status" value="1"/>
</dbReference>
<dbReference type="RefSeq" id="WP_086204010.1">
    <property type="nucleotide sequence ID" value="NZ_NEGB01000006.1"/>
</dbReference>
<sequence length="274" mass="31588">MLTYPNIDPVAVALGPLQVHWYGLMYLLAFLCAWGLATYRAKQRDQWSSDMVSDLVFYGALGVVLGGRIGYVIFYEFDKFLVDPIWLFKVWTGGMSFHGGFLGVMVAMLLWCHKYKKTWFETLDFIAPCVPTGLMFGRIGNFIGGELYGRQVSDPNFAFGMIFPTDPLQLVRHPSQIYQALCEGLLLFIILWFYSAKPRPRYAVSAIFLMGYGCARFFMEFFREPDADQGYILFGWMTKGQMLSLPMILIGLWMIWYAYQKKIFDWGPQKNTPN</sequence>
<dbReference type="AlphaFoldDB" id="A0A1Y3CFK5"/>
<gene>
    <name evidence="7" type="primary">lgt</name>
    <name evidence="8" type="ORF">B9T28_10880</name>
</gene>
<feature type="transmembrane region" description="Helical" evidence="7">
    <location>
        <begin position="86"/>
        <end position="111"/>
    </location>
</feature>
<feature type="transmembrane region" description="Helical" evidence="7">
    <location>
        <begin position="242"/>
        <end position="259"/>
    </location>
</feature>
<dbReference type="HAMAP" id="MF_01147">
    <property type="entry name" value="Lgt"/>
    <property type="match status" value="1"/>
</dbReference>
<keyword evidence="3 7" id="KW-0808">Transferase</keyword>
<evidence type="ECO:0000256" key="5">
    <source>
        <dbReference type="ARBA" id="ARBA00022989"/>
    </source>
</evidence>
<evidence type="ECO:0000256" key="2">
    <source>
        <dbReference type="ARBA" id="ARBA00022475"/>
    </source>
</evidence>
<keyword evidence="5 7" id="KW-1133">Transmembrane helix</keyword>
<keyword evidence="9" id="KW-1185">Reference proteome</keyword>
<dbReference type="EC" id="2.5.1.145" evidence="7"/>
<feature type="transmembrane region" description="Helical" evidence="7">
    <location>
        <begin position="123"/>
        <end position="143"/>
    </location>
</feature>
<dbReference type="NCBIfam" id="TIGR00544">
    <property type="entry name" value="lgt"/>
    <property type="match status" value="1"/>
</dbReference>
<comment type="function">
    <text evidence="7">Catalyzes the transfer of the diacylglyceryl group from phosphatidylglycerol to the sulfhydryl group of the N-terminal cysteine of a prolipoprotein, the first step in the formation of mature lipoproteins.</text>
</comment>
<evidence type="ECO:0000256" key="3">
    <source>
        <dbReference type="ARBA" id="ARBA00022679"/>
    </source>
</evidence>
<dbReference type="PANTHER" id="PTHR30589:SF0">
    <property type="entry name" value="PHOSPHATIDYLGLYCEROL--PROLIPOPROTEIN DIACYLGLYCERYL TRANSFERASE"/>
    <property type="match status" value="1"/>
</dbReference>
<dbReference type="PROSITE" id="PS01311">
    <property type="entry name" value="LGT"/>
    <property type="match status" value="1"/>
</dbReference>
<evidence type="ECO:0000256" key="4">
    <source>
        <dbReference type="ARBA" id="ARBA00022692"/>
    </source>
</evidence>
<dbReference type="STRING" id="1977882.B9T28_10880"/>
<proteinExistence type="inferred from homology"/>
<keyword evidence="2 7" id="KW-1003">Cell membrane</keyword>
<accession>A0A1Y3CFK5</accession>
<comment type="pathway">
    <text evidence="7">Protein modification; lipoprotein biosynthesis (diacylglyceryl transfer).</text>
</comment>
<reference evidence="8 9" key="1">
    <citation type="submission" date="2017-04" db="EMBL/GenBank/DDBJ databases">
        <title>High diversity of culturable Acinetobacter species in natural soil and water ecosystems.</title>
        <authorList>
            <person name="Nemec A."/>
            <person name="Radolfova-Krizova L."/>
        </authorList>
    </citation>
    <scope>NUCLEOTIDE SEQUENCE [LARGE SCALE GENOMIC DNA]</scope>
    <source>
        <strain evidence="8 9">ANC 4999</strain>
    </source>
</reference>
<dbReference type="Proteomes" id="UP000242765">
    <property type="component" value="Unassembled WGS sequence"/>
</dbReference>
<dbReference type="EMBL" id="NEGB01000006">
    <property type="protein sequence ID" value="OTG64701.1"/>
    <property type="molecule type" value="Genomic_DNA"/>
</dbReference>
<dbReference type="GO" id="GO:0008961">
    <property type="term" value="F:phosphatidylglycerol-prolipoprotein diacylglyceryl transferase activity"/>
    <property type="evidence" value="ECO:0007669"/>
    <property type="project" value="UniProtKB-UniRule"/>
</dbReference>
<comment type="subcellular location">
    <subcellularLocation>
        <location evidence="7">Cell membrane</location>
        <topology evidence="7">Multi-pass membrane protein</topology>
    </subcellularLocation>
</comment>
<evidence type="ECO:0000313" key="9">
    <source>
        <dbReference type="Proteomes" id="UP000242765"/>
    </source>
</evidence>
<feature type="transmembrane region" description="Helical" evidence="7">
    <location>
        <begin position="20"/>
        <end position="39"/>
    </location>
</feature>
<evidence type="ECO:0000256" key="7">
    <source>
        <dbReference type="HAMAP-Rule" id="MF_01147"/>
    </source>
</evidence>
<dbReference type="GO" id="GO:0042158">
    <property type="term" value="P:lipoprotein biosynthetic process"/>
    <property type="evidence" value="ECO:0007669"/>
    <property type="project" value="UniProtKB-UniRule"/>
</dbReference>
<dbReference type="UniPathway" id="UPA00664"/>
<evidence type="ECO:0000256" key="1">
    <source>
        <dbReference type="ARBA" id="ARBA00007150"/>
    </source>
</evidence>
<evidence type="ECO:0000256" key="6">
    <source>
        <dbReference type="ARBA" id="ARBA00023136"/>
    </source>
</evidence>
<keyword evidence="8" id="KW-0449">Lipoprotein</keyword>
<feature type="binding site" evidence="7">
    <location>
        <position position="138"/>
    </location>
    <ligand>
        <name>a 1,2-diacyl-sn-glycero-3-phospho-(1'-sn-glycerol)</name>
        <dbReference type="ChEBI" id="CHEBI:64716"/>
    </ligand>
</feature>
<feature type="transmembrane region" description="Helical" evidence="7">
    <location>
        <begin position="177"/>
        <end position="195"/>
    </location>
</feature>